<feature type="region of interest" description="Disordered" evidence="1">
    <location>
        <begin position="310"/>
        <end position="332"/>
    </location>
</feature>
<name>A0A9W6NSU6_9ACTN</name>
<organism evidence="3 4">
    <name type="scientific">Dactylosporangium matsuzakiense</name>
    <dbReference type="NCBI Taxonomy" id="53360"/>
    <lineage>
        <taxon>Bacteria</taxon>
        <taxon>Bacillati</taxon>
        <taxon>Actinomycetota</taxon>
        <taxon>Actinomycetes</taxon>
        <taxon>Micromonosporales</taxon>
        <taxon>Micromonosporaceae</taxon>
        <taxon>Dactylosporangium</taxon>
    </lineage>
</organism>
<reference evidence="3" key="1">
    <citation type="journal article" date="2014" name="Int. J. Syst. Evol. Microbiol.">
        <title>Complete genome sequence of Corynebacterium casei LMG S-19264T (=DSM 44701T), isolated from a smear-ripened cheese.</title>
        <authorList>
            <consortium name="US DOE Joint Genome Institute (JGI-PGF)"/>
            <person name="Walter F."/>
            <person name="Albersmeier A."/>
            <person name="Kalinowski J."/>
            <person name="Ruckert C."/>
        </authorList>
    </citation>
    <scope>NUCLEOTIDE SEQUENCE</scope>
    <source>
        <strain evidence="3">VKM Ac-1321</strain>
    </source>
</reference>
<dbReference type="SUPFAM" id="SSF51735">
    <property type="entry name" value="NAD(P)-binding Rossmann-fold domains"/>
    <property type="match status" value="1"/>
</dbReference>
<dbReference type="AlphaFoldDB" id="A0A9W6NSU6"/>
<reference evidence="3" key="2">
    <citation type="submission" date="2023-01" db="EMBL/GenBank/DDBJ databases">
        <authorList>
            <person name="Sun Q."/>
            <person name="Evtushenko L."/>
        </authorList>
    </citation>
    <scope>NUCLEOTIDE SEQUENCE</scope>
    <source>
        <strain evidence="3">VKM Ac-1321</strain>
    </source>
</reference>
<feature type="domain" description="NAD-dependent epimerase/dehydratase" evidence="2">
    <location>
        <begin position="15"/>
        <end position="238"/>
    </location>
</feature>
<sequence>METSRAGRQGPGRAVLLGANGFVGRTIAAGLLDAGWRVTAVVRGAAGPDPRCTTVRLDAAEEPPESIAAVIAGAELVVNAAGALWGATDAELDRGNVVLVERLVAALAAGAGPVRLVHLGSAFEYGEQPPGPPLTEDLTEHPVSHYARTKLAATRAITGAVAAGRIDAVVLRISTVIGQWAPTQSLLGGLARQLARDGAAVEVPPLSGRRDFVDVRDVSDAVLCAATAPGVPPVVNIGGGQAVAVTKVVDLLIARAGGGGRVVRRPGAAERRDAGVSARPMDIALARRALGWAPARSPAEAIDALWRHTRPEDIGGNAPTPSFAANGDTADG</sequence>
<dbReference type="RefSeq" id="WP_261958798.1">
    <property type="nucleotide sequence ID" value="NZ_BAAAXA010000001.1"/>
</dbReference>
<evidence type="ECO:0000256" key="1">
    <source>
        <dbReference type="SAM" id="MobiDB-lite"/>
    </source>
</evidence>
<dbReference type="PANTHER" id="PTHR43245">
    <property type="entry name" value="BIFUNCTIONAL POLYMYXIN RESISTANCE PROTEIN ARNA"/>
    <property type="match status" value="1"/>
</dbReference>
<evidence type="ECO:0000259" key="2">
    <source>
        <dbReference type="Pfam" id="PF01370"/>
    </source>
</evidence>
<dbReference type="InterPro" id="IPR036291">
    <property type="entry name" value="NAD(P)-bd_dom_sf"/>
</dbReference>
<protein>
    <submittedName>
        <fullName evidence="3">Reductase</fullName>
    </submittedName>
</protein>
<dbReference type="EMBL" id="BSFP01000107">
    <property type="protein sequence ID" value="GLL07706.1"/>
    <property type="molecule type" value="Genomic_DNA"/>
</dbReference>
<gene>
    <name evidence="3" type="ORF">GCM10017581_094620</name>
</gene>
<evidence type="ECO:0000313" key="4">
    <source>
        <dbReference type="Proteomes" id="UP001143480"/>
    </source>
</evidence>
<proteinExistence type="predicted"/>
<keyword evidence="4" id="KW-1185">Reference proteome</keyword>
<dbReference type="InterPro" id="IPR001509">
    <property type="entry name" value="Epimerase_deHydtase"/>
</dbReference>
<dbReference type="Pfam" id="PF01370">
    <property type="entry name" value="Epimerase"/>
    <property type="match status" value="1"/>
</dbReference>
<evidence type="ECO:0000313" key="3">
    <source>
        <dbReference type="EMBL" id="GLL07706.1"/>
    </source>
</evidence>
<dbReference type="Gene3D" id="3.40.50.720">
    <property type="entry name" value="NAD(P)-binding Rossmann-like Domain"/>
    <property type="match status" value="1"/>
</dbReference>
<dbReference type="PANTHER" id="PTHR43245:SF13">
    <property type="entry name" value="UDP-D-APIOSE_UDP-D-XYLOSE SYNTHASE 2"/>
    <property type="match status" value="1"/>
</dbReference>
<comment type="caution">
    <text evidence="3">The sequence shown here is derived from an EMBL/GenBank/DDBJ whole genome shotgun (WGS) entry which is preliminary data.</text>
</comment>
<dbReference type="CDD" id="cd08946">
    <property type="entry name" value="SDR_e"/>
    <property type="match status" value="1"/>
</dbReference>
<dbReference type="Proteomes" id="UP001143480">
    <property type="component" value="Unassembled WGS sequence"/>
</dbReference>
<dbReference type="InterPro" id="IPR050177">
    <property type="entry name" value="Lipid_A_modif_metabolic_enz"/>
</dbReference>
<accession>A0A9W6NSU6</accession>